<feature type="compositionally biased region" description="Polar residues" evidence="1">
    <location>
        <begin position="126"/>
        <end position="143"/>
    </location>
</feature>
<evidence type="ECO:0000256" key="1">
    <source>
        <dbReference type="SAM" id="MobiDB-lite"/>
    </source>
</evidence>
<sequence length="167" mass="18855">MRMAEPNKQFPATQTHTMANSTCDCNGGRAETDVLKKLDAIFAFWAQLALRERQVNIQATLPRNGPASAGHSHAVPRSEATTRWRGRRRPHPHTRKRLTKTALITRRDKQVPPHPHTHRIPPGNLQEANTHQGTRTCQHQGEFQNPGLPTIKLQVPTVTSEQARHRT</sequence>
<name>A0AAD1WRK3_PELCU</name>
<dbReference type="EMBL" id="OW240921">
    <property type="protein sequence ID" value="CAH2319222.1"/>
    <property type="molecule type" value="Genomic_DNA"/>
</dbReference>
<evidence type="ECO:0000313" key="2">
    <source>
        <dbReference type="EMBL" id="CAH2319222.1"/>
    </source>
</evidence>
<evidence type="ECO:0000313" key="3">
    <source>
        <dbReference type="Proteomes" id="UP001295444"/>
    </source>
</evidence>
<dbReference type="Proteomes" id="UP001295444">
    <property type="component" value="Chromosome 10"/>
</dbReference>
<proteinExistence type="predicted"/>
<feature type="region of interest" description="Disordered" evidence="1">
    <location>
        <begin position="109"/>
        <end position="149"/>
    </location>
</feature>
<reference evidence="2" key="1">
    <citation type="submission" date="2022-03" db="EMBL/GenBank/DDBJ databases">
        <authorList>
            <person name="Alioto T."/>
            <person name="Alioto T."/>
            <person name="Gomez Garrido J."/>
        </authorList>
    </citation>
    <scope>NUCLEOTIDE SEQUENCE</scope>
</reference>
<accession>A0AAD1WRK3</accession>
<dbReference type="AlphaFoldDB" id="A0AAD1WRK3"/>
<gene>
    <name evidence="2" type="ORF">PECUL_23A048803</name>
</gene>
<organism evidence="2 3">
    <name type="scientific">Pelobates cultripes</name>
    <name type="common">Western spadefoot toad</name>
    <dbReference type="NCBI Taxonomy" id="61616"/>
    <lineage>
        <taxon>Eukaryota</taxon>
        <taxon>Metazoa</taxon>
        <taxon>Chordata</taxon>
        <taxon>Craniata</taxon>
        <taxon>Vertebrata</taxon>
        <taxon>Euteleostomi</taxon>
        <taxon>Amphibia</taxon>
        <taxon>Batrachia</taxon>
        <taxon>Anura</taxon>
        <taxon>Pelobatoidea</taxon>
        <taxon>Pelobatidae</taxon>
        <taxon>Pelobates</taxon>
    </lineage>
</organism>
<keyword evidence="3" id="KW-1185">Reference proteome</keyword>
<feature type="region of interest" description="Disordered" evidence="1">
    <location>
        <begin position="63"/>
        <end position="94"/>
    </location>
</feature>
<feature type="compositionally biased region" description="Basic residues" evidence="1">
    <location>
        <begin position="84"/>
        <end position="94"/>
    </location>
</feature>
<protein>
    <submittedName>
        <fullName evidence="2">Uncharacterized protein</fullName>
    </submittedName>
</protein>